<keyword evidence="5" id="KW-0472">Membrane</keyword>
<accession>A0ABT8PQ65</accession>
<dbReference type="Pfam" id="PF00350">
    <property type="entry name" value="Dynamin_N"/>
    <property type="match status" value="1"/>
</dbReference>
<comment type="subcellular location">
    <subcellularLocation>
        <location evidence="1">Membrane</location>
    </subcellularLocation>
</comment>
<keyword evidence="8" id="KW-1185">Reference proteome</keyword>
<comment type="caution">
    <text evidence="7">The sequence shown here is derived from an EMBL/GenBank/DDBJ whole genome shotgun (WGS) entry which is preliminary data.</text>
</comment>
<evidence type="ECO:0000256" key="4">
    <source>
        <dbReference type="ARBA" id="ARBA00023134"/>
    </source>
</evidence>
<gene>
    <name evidence="7" type="ORF">Q0A17_00585</name>
</gene>
<dbReference type="InterPro" id="IPR027094">
    <property type="entry name" value="Mitofusin_fam"/>
</dbReference>
<protein>
    <submittedName>
        <fullName evidence="7">Dynamin family protein</fullName>
    </submittedName>
</protein>
<keyword evidence="3" id="KW-0378">Hydrolase</keyword>
<evidence type="ECO:0000313" key="8">
    <source>
        <dbReference type="Proteomes" id="UP001174867"/>
    </source>
</evidence>
<evidence type="ECO:0000256" key="3">
    <source>
        <dbReference type="ARBA" id="ARBA00022801"/>
    </source>
</evidence>
<dbReference type="RefSeq" id="WP_301696276.1">
    <property type="nucleotide sequence ID" value="NZ_JAUJYW010000001.1"/>
</dbReference>
<proteinExistence type="predicted"/>
<evidence type="ECO:0000256" key="1">
    <source>
        <dbReference type="ARBA" id="ARBA00004370"/>
    </source>
</evidence>
<dbReference type="Proteomes" id="UP001174867">
    <property type="component" value="Unassembled WGS sequence"/>
</dbReference>
<dbReference type="InterPro" id="IPR045063">
    <property type="entry name" value="Dynamin_N"/>
</dbReference>
<keyword evidence="4" id="KW-0342">GTP-binding</keyword>
<sequence length="721" mass="81997">MSASTPRDGIHAFMQTLENVCANLTPHKDFLREERLFQLNQILANMRRSLAAEDEASRLLRIGIVGSVKAGKSTFLNALLFNGQHILPKAATPMTASLTRLRYAQEQCAKLVFYSPQDWQNIESDADTADKIIATKLSEVRSRQASRPGTTFNEERARKSIIHELPPELAACRELRETAENERLDIYSELEKGEQLIPFSDLSEIQAKLSEYIGSRGRLTPLVRHVELNLNHEMLRDIEIIDTPGLNDPVVSRSRETINFLCQCDCVMILSSAGEFLSKQDMDLIKHKLVNDGILHHIIIASKMDLAIQDHRGQKTFFKDAFMATRQNVVDAMKDRFDTQEPVLVSALLEGIAWKMEQQHPLSEEEKLTRDNLASFTNAPCEAKDFRVIAGLKKVRQELELCREKKDQIKYAHQIDLIRGKNSELRDCLKHLETAAQGDKETLGSVDLETLQTGINALTQSVKKIDADINVHFSTAELQMNQEFERLKLRIIGLIDNYRELSVSSKSRDVDRSTTSGMWFWKKTHTHIVSVTEHMAETSDIIHTLRSYTRSVHSEILTAYSHFAPLDTLRSQLKKRVLDAFQEADVTFSKETILVPLQISLDKLQITPPLYEPQAEIDEIINQFGASTKNEDIARLKVALENALDSISKKIRLTLDEQQIRFIRTLHQQNDAFVGDISQSVQSSLDKLATQYTDKQSNIARYDETITLLRGLRTELSHQEV</sequence>
<dbReference type="EMBL" id="JAUJYW010000001">
    <property type="protein sequence ID" value="MDN8597921.1"/>
    <property type="molecule type" value="Genomic_DNA"/>
</dbReference>
<evidence type="ECO:0000256" key="2">
    <source>
        <dbReference type="ARBA" id="ARBA00022741"/>
    </source>
</evidence>
<dbReference type="InterPro" id="IPR027417">
    <property type="entry name" value="P-loop_NTPase"/>
</dbReference>
<reference evidence="7 8" key="1">
    <citation type="submission" date="2023-07" db="EMBL/GenBank/DDBJ databases">
        <title>Citrobacter selenititolerans sp. nov., isolated from seleniferous soil.</title>
        <authorList>
            <person name="Zhang S."/>
            <person name="Li K."/>
            <person name="Peng J."/>
            <person name="Wang H."/>
            <person name="Sun J."/>
            <person name="Guo Y."/>
        </authorList>
    </citation>
    <scope>NUCLEOTIDE SEQUENCE [LARGE SCALE GENOMIC DNA]</scope>
    <source>
        <strain evidence="7 8">S2-9</strain>
    </source>
</reference>
<dbReference type="PANTHER" id="PTHR10465:SF0">
    <property type="entry name" value="SARCALUMENIN"/>
    <property type="match status" value="1"/>
</dbReference>
<feature type="domain" description="Dynamin N-terminal" evidence="6">
    <location>
        <begin position="62"/>
        <end position="295"/>
    </location>
</feature>
<evidence type="ECO:0000313" key="7">
    <source>
        <dbReference type="EMBL" id="MDN8597921.1"/>
    </source>
</evidence>
<evidence type="ECO:0000256" key="5">
    <source>
        <dbReference type="ARBA" id="ARBA00023136"/>
    </source>
</evidence>
<evidence type="ECO:0000259" key="6">
    <source>
        <dbReference type="Pfam" id="PF00350"/>
    </source>
</evidence>
<dbReference type="SUPFAM" id="SSF52540">
    <property type="entry name" value="P-loop containing nucleoside triphosphate hydrolases"/>
    <property type="match status" value="1"/>
</dbReference>
<organism evidence="7 8">
    <name type="scientific">Citrobacter enshiensis</name>
    <dbReference type="NCBI Taxonomy" id="2971264"/>
    <lineage>
        <taxon>Bacteria</taxon>
        <taxon>Pseudomonadati</taxon>
        <taxon>Pseudomonadota</taxon>
        <taxon>Gammaproteobacteria</taxon>
        <taxon>Enterobacterales</taxon>
        <taxon>Enterobacteriaceae</taxon>
        <taxon>Citrobacter</taxon>
    </lineage>
</organism>
<name>A0ABT8PQ65_9ENTR</name>
<dbReference type="PANTHER" id="PTHR10465">
    <property type="entry name" value="TRANSMEMBRANE GTPASE FZO1"/>
    <property type="match status" value="1"/>
</dbReference>
<keyword evidence="2" id="KW-0547">Nucleotide-binding</keyword>
<dbReference type="Gene3D" id="3.40.50.300">
    <property type="entry name" value="P-loop containing nucleotide triphosphate hydrolases"/>
    <property type="match status" value="1"/>
</dbReference>